<evidence type="ECO:0000259" key="14">
    <source>
        <dbReference type="PROSITE" id="PS50113"/>
    </source>
</evidence>
<dbReference type="PATRIC" id="fig|42253.5.peg.3860"/>
<evidence type="ECO:0000313" key="16">
    <source>
        <dbReference type="Proteomes" id="UP000069205"/>
    </source>
</evidence>
<dbReference type="Gene3D" id="3.30.565.10">
    <property type="entry name" value="Histidine kinase-like ATPase, C-terminal domain"/>
    <property type="match status" value="1"/>
</dbReference>
<keyword evidence="4 15" id="KW-0808">Transferase</keyword>
<dbReference type="EC" id="2.7.13.3" evidence="2"/>
<dbReference type="InterPro" id="IPR001610">
    <property type="entry name" value="PAC"/>
</dbReference>
<dbReference type="InterPro" id="IPR001789">
    <property type="entry name" value="Sig_transdc_resp-reg_receiver"/>
</dbReference>
<dbReference type="Pfam" id="PF00512">
    <property type="entry name" value="HisKA"/>
    <property type="match status" value="1"/>
</dbReference>
<dbReference type="PROSITE" id="PS50112">
    <property type="entry name" value="PAS"/>
    <property type="match status" value="2"/>
</dbReference>
<dbReference type="InterPro" id="IPR000700">
    <property type="entry name" value="PAS-assoc_C"/>
</dbReference>
<organism evidence="15 16">
    <name type="scientific">Nitrospira moscoviensis</name>
    <dbReference type="NCBI Taxonomy" id="42253"/>
    <lineage>
        <taxon>Bacteria</taxon>
        <taxon>Pseudomonadati</taxon>
        <taxon>Nitrospirota</taxon>
        <taxon>Nitrospiria</taxon>
        <taxon>Nitrospirales</taxon>
        <taxon>Nitrospiraceae</taxon>
        <taxon>Nitrospira</taxon>
    </lineage>
</organism>
<dbReference type="InterPro" id="IPR036097">
    <property type="entry name" value="HisK_dim/P_sf"/>
</dbReference>
<dbReference type="InterPro" id="IPR011006">
    <property type="entry name" value="CheY-like_superfamily"/>
</dbReference>
<proteinExistence type="predicted"/>
<evidence type="ECO:0000256" key="7">
    <source>
        <dbReference type="ARBA" id="ARBA00022840"/>
    </source>
</evidence>
<dbReference type="SMART" id="SM00091">
    <property type="entry name" value="PAS"/>
    <property type="match status" value="2"/>
</dbReference>
<evidence type="ECO:0000256" key="10">
    <source>
        <dbReference type="SAM" id="Phobius"/>
    </source>
</evidence>
<dbReference type="InterPro" id="IPR036890">
    <property type="entry name" value="HATPase_C_sf"/>
</dbReference>
<evidence type="ECO:0000313" key="15">
    <source>
        <dbReference type="EMBL" id="ALA60300.1"/>
    </source>
</evidence>
<feature type="transmembrane region" description="Helical" evidence="10">
    <location>
        <begin position="26"/>
        <end position="44"/>
    </location>
</feature>
<dbReference type="EMBL" id="CP011801">
    <property type="protein sequence ID" value="ALA60300.1"/>
    <property type="molecule type" value="Genomic_DNA"/>
</dbReference>
<dbReference type="Pfam" id="PF00989">
    <property type="entry name" value="PAS"/>
    <property type="match status" value="1"/>
</dbReference>
<dbReference type="SMART" id="SM00388">
    <property type="entry name" value="HisKA"/>
    <property type="match status" value="1"/>
</dbReference>
<dbReference type="SUPFAM" id="SSF55874">
    <property type="entry name" value="ATPase domain of HSP90 chaperone/DNA topoisomerase II/histidine kinase"/>
    <property type="match status" value="1"/>
</dbReference>
<evidence type="ECO:0000256" key="2">
    <source>
        <dbReference type="ARBA" id="ARBA00012438"/>
    </source>
</evidence>
<evidence type="ECO:0000256" key="9">
    <source>
        <dbReference type="PROSITE-ProRule" id="PRU00169"/>
    </source>
</evidence>
<gene>
    <name evidence="15" type="ORF">NITMOv2_3914</name>
</gene>
<dbReference type="STRING" id="42253.NITMOv2_3914"/>
<dbReference type="Pfam" id="PF00072">
    <property type="entry name" value="Response_reg"/>
    <property type="match status" value="1"/>
</dbReference>
<evidence type="ECO:0000259" key="12">
    <source>
        <dbReference type="PROSITE" id="PS50110"/>
    </source>
</evidence>
<dbReference type="AlphaFoldDB" id="A0A0K2GH64"/>
<dbReference type="InterPro" id="IPR013767">
    <property type="entry name" value="PAS_fold"/>
</dbReference>
<dbReference type="InterPro" id="IPR000014">
    <property type="entry name" value="PAS"/>
</dbReference>
<dbReference type="SUPFAM" id="SSF52172">
    <property type="entry name" value="CheY-like"/>
    <property type="match status" value="1"/>
</dbReference>
<dbReference type="InterPro" id="IPR003661">
    <property type="entry name" value="HisK_dim/P_dom"/>
</dbReference>
<dbReference type="OrthoDB" id="7284568at2"/>
<dbReference type="InterPro" id="IPR005467">
    <property type="entry name" value="His_kinase_dom"/>
</dbReference>
<name>A0A0K2GH64_NITMO</name>
<keyword evidence="10" id="KW-0472">Membrane</keyword>
<evidence type="ECO:0000256" key="3">
    <source>
        <dbReference type="ARBA" id="ARBA00022553"/>
    </source>
</evidence>
<keyword evidence="10" id="KW-0812">Transmembrane</keyword>
<dbReference type="PROSITE" id="PS50109">
    <property type="entry name" value="HIS_KIN"/>
    <property type="match status" value="1"/>
</dbReference>
<keyword evidence="10" id="KW-1133">Transmembrane helix</keyword>
<dbReference type="GO" id="GO:0006355">
    <property type="term" value="P:regulation of DNA-templated transcription"/>
    <property type="evidence" value="ECO:0007669"/>
    <property type="project" value="InterPro"/>
</dbReference>
<dbReference type="SUPFAM" id="SSF55785">
    <property type="entry name" value="PYP-like sensor domain (PAS domain)"/>
    <property type="match status" value="2"/>
</dbReference>
<keyword evidence="7" id="KW-0067">ATP-binding</keyword>
<feature type="domain" description="PAS" evidence="13">
    <location>
        <begin position="204"/>
        <end position="275"/>
    </location>
</feature>
<dbReference type="CDD" id="cd00156">
    <property type="entry name" value="REC"/>
    <property type="match status" value="1"/>
</dbReference>
<protein>
    <recommendedName>
        <fullName evidence="2">histidine kinase</fullName>
        <ecNumber evidence="2">2.7.13.3</ecNumber>
    </recommendedName>
</protein>
<dbReference type="PANTHER" id="PTHR43065:SF42">
    <property type="entry name" value="TWO-COMPONENT SENSOR PPRA"/>
    <property type="match status" value="1"/>
</dbReference>
<evidence type="ECO:0000256" key="8">
    <source>
        <dbReference type="ARBA" id="ARBA00023012"/>
    </source>
</evidence>
<dbReference type="Gene3D" id="1.10.287.130">
    <property type="match status" value="1"/>
</dbReference>
<dbReference type="Gene3D" id="3.40.50.2300">
    <property type="match status" value="1"/>
</dbReference>
<accession>A0A0K2GH64</accession>
<keyword evidence="3 9" id="KW-0597">Phosphoprotein</keyword>
<feature type="domain" description="PAC" evidence="14">
    <location>
        <begin position="282"/>
        <end position="332"/>
    </location>
</feature>
<evidence type="ECO:0000259" key="13">
    <source>
        <dbReference type="PROSITE" id="PS50112"/>
    </source>
</evidence>
<dbReference type="PRINTS" id="PR00344">
    <property type="entry name" value="BCTRLSENSOR"/>
</dbReference>
<dbReference type="InterPro" id="IPR035965">
    <property type="entry name" value="PAS-like_dom_sf"/>
</dbReference>
<dbReference type="SMART" id="SM00387">
    <property type="entry name" value="HATPase_c"/>
    <property type="match status" value="1"/>
</dbReference>
<dbReference type="Pfam" id="PF13426">
    <property type="entry name" value="PAS_9"/>
    <property type="match status" value="1"/>
</dbReference>
<evidence type="ECO:0000256" key="4">
    <source>
        <dbReference type="ARBA" id="ARBA00022679"/>
    </source>
</evidence>
<keyword evidence="16" id="KW-1185">Reference proteome</keyword>
<feature type="domain" description="PAS" evidence="13">
    <location>
        <begin position="333"/>
        <end position="403"/>
    </location>
</feature>
<feature type="transmembrane region" description="Helical" evidence="10">
    <location>
        <begin position="56"/>
        <end position="76"/>
    </location>
</feature>
<dbReference type="SUPFAM" id="SSF47384">
    <property type="entry name" value="Homodimeric domain of signal transducing histidine kinase"/>
    <property type="match status" value="1"/>
</dbReference>
<feature type="domain" description="Response regulatory" evidence="12">
    <location>
        <begin position="715"/>
        <end position="831"/>
    </location>
</feature>
<keyword evidence="8" id="KW-0902">Two-component regulatory system</keyword>
<sequence length="841" mass="92177">MPEVNPFAPAGAGGPRSPLGAKKHQLILLHTLVAIVLSYQLLFSETPLLSSGAVDFIVLGLLGTMVGAISLPAAVFKKRWLVPAVALFDTAATSSIIYLSGSASTNLYVTYFIIMLIAAIAPTLNQVVVISLLLCGAYAGVLYADLGDLTAARRSHLLQVPILLILAVFYGISNESVRKLGRDRSTLIDHLSHRRRFERAIRNSEHKMRMVLEHSLDAFVMMSEEGLILEWNREAEALFGWPRAEVMGRRLSETIIPPPYRQAHEGGVRRFLRTGKGVLLRKRIEVEGLRRDGTVFPLELSVSPLRMDDHTVFTAFIRDISERKEAEEALKRSEDRYRRLVEVSPDAILLTRTNRIVFLNRAGMELFGAVSPEQVLGRDPADFFHPHADRAAIGAVRRSLNEGLALPLTELAMLRLDGSPIHVNLVVSAVGDGEALPSMQLVLRNITDRKNLEEQLRQSQKMEAVGQLAGGVAHDFNNMLLVIRGYTDLLDEDRTLTGEQREAIEQIRQASERAKALTSQLLAFSRRQVLQPKTINADAIVLNMESMLRTLAGEEVELCITPDAGGGHVKADPSQIEQALLNLAVNARDAMPHGGRLTIATDRVELDDRAIKDSRLEAKPGPYVRLRVQDSGIGIDPEILPRIFEPFFTTKPKGKGTGLGLSTVYGIIKQSGGAITVASEPGKGTEVALYLPRVEEATEAAEDSPMPATVSGRETVLVVEDEPGVRTFVCAALRRHGYTVLEARHGIEALSLVQAHVGPLHLVITDIVMPQMSGREVAEAVAEIDPSIKILYMSGYTDDAVLRHGIVSDAVNFIQKPYTCEALLLMVRQVLDGKLVHAQAC</sequence>
<dbReference type="Proteomes" id="UP000069205">
    <property type="component" value="Chromosome"/>
</dbReference>
<feature type="modified residue" description="4-aspartylphosphate" evidence="9">
    <location>
        <position position="766"/>
    </location>
</feature>
<dbReference type="PROSITE" id="PS50110">
    <property type="entry name" value="RESPONSE_REGULATORY"/>
    <property type="match status" value="1"/>
</dbReference>
<dbReference type="PROSITE" id="PS50113">
    <property type="entry name" value="PAC"/>
    <property type="match status" value="2"/>
</dbReference>
<feature type="transmembrane region" description="Helical" evidence="10">
    <location>
        <begin position="156"/>
        <end position="173"/>
    </location>
</feature>
<dbReference type="Gene3D" id="3.30.450.20">
    <property type="entry name" value="PAS domain"/>
    <property type="match status" value="2"/>
</dbReference>
<reference evidence="15 16" key="1">
    <citation type="journal article" date="2015" name="Proc. Natl. Acad. Sci. U.S.A.">
        <title>Expanded metabolic versatility of ubiquitous nitrite-oxidizing bacteria from the genus Nitrospira.</title>
        <authorList>
            <person name="Koch H."/>
            <person name="Lucker S."/>
            <person name="Albertsen M."/>
            <person name="Kitzinger K."/>
            <person name="Herbold C."/>
            <person name="Spieck E."/>
            <person name="Nielsen P.H."/>
            <person name="Wagner M."/>
            <person name="Daims H."/>
        </authorList>
    </citation>
    <scope>NUCLEOTIDE SEQUENCE [LARGE SCALE GENOMIC DNA]</scope>
    <source>
        <strain evidence="15 16">NSP M-1</strain>
    </source>
</reference>
<dbReference type="KEGG" id="nmv:NITMOv2_3914"/>
<evidence type="ECO:0000256" key="6">
    <source>
        <dbReference type="ARBA" id="ARBA00022777"/>
    </source>
</evidence>
<comment type="catalytic activity">
    <reaction evidence="1">
        <text>ATP + protein L-histidine = ADP + protein N-phospho-L-histidine.</text>
        <dbReference type="EC" id="2.7.13.3"/>
    </reaction>
</comment>
<evidence type="ECO:0000256" key="1">
    <source>
        <dbReference type="ARBA" id="ARBA00000085"/>
    </source>
</evidence>
<dbReference type="SMART" id="SM00086">
    <property type="entry name" value="PAC"/>
    <property type="match status" value="2"/>
</dbReference>
<keyword evidence="5" id="KW-0547">Nucleotide-binding</keyword>
<dbReference type="CDD" id="cd00130">
    <property type="entry name" value="PAS"/>
    <property type="match status" value="2"/>
</dbReference>
<dbReference type="Pfam" id="PF02518">
    <property type="entry name" value="HATPase_c"/>
    <property type="match status" value="1"/>
</dbReference>
<evidence type="ECO:0000259" key="11">
    <source>
        <dbReference type="PROSITE" id="PS50109"/>
    </source>
</evidence>
<dbReference type="RefSeq" id="WP_053381178.1">
    <property type="nucleotide sequence ID" value="NZ_CP011801.1"/>
</dbReference>
<dbReference type="PANTHER" id="PTHR43065">
    <property type="entry name" value="SENSOR HISTIDINE KINASE"/>
    <property type="match status" value="1"/>
</dbReference>
<evidence type="ECO:0000256" key="5">
    <source>
        <dbReference type="ARBA" id="ARBA00022741"/>
    </source>
</evidence>
<dbReference type="CDD" id="cd00082">
    <property type="entry name" value="HisKA"/>
    <property type="match status" value="1"/>
</dbReference>
<dbReference type="GO" id="GO:0000155">
    <property type="term" value="F:phosphorelay sensor kinase activity"/>
    <property type="evidence" value="ECO:0007669"/>
    <property type="project" value="InterPro"/>
</dbReference>
<dbReference type="NCBIfam" id="TIGR00229">
    <property type="entry name" value="sensory_box"/>
    <property type="match status" value="2"/>
</dbReference>
<feature type="domain" description="PAC" evidence="14">
    <location>
        <begin position="407"/>
        <end position="458"/>
    </location>
</feature>
<dbReference type="GO" id="GO:0005524">
    <property type="term" value="F:ATP binding"/>
    <property type="evidence" value="ECO:0007669"/>
    <property type="project" value="UniProtKB-KW"/>
</dbReference>
<keyword evidence="6 15" id="KW-0418">Kinase</keyword>
<dbReference type="SMART" id="SM00448">
    <property type="entry name" value="REC"/>
    <property type="match status" value="1"/>
</dbReference>
<feature type="domain" description="Histidine kinase" evidence="11">
    <location>
        <begin position="471"/>
        <end position="695"/>
    </location>
</feature>
<dbReference type="InterPro" id="IPR003594">
    <property type="entry name" value="HATPase_dom"/>
</dbReference>
<dbReference type="InterPro" id="IPR004358">
    <property type="entry name" value="Sig_transdc_His_kin-like_C"/>
</dbReference>